<name>A0ABY7ZL28_9ACTN</name>
<dbReference type="Gene3D" id="3.40.50.150">
    <property type="entry name" value="Vaccinia Virus protein VP39"/>
    <property type="match status" value="1"/>
</dbReference>
<reference evidence="2 3" key="1">
    <citation type="submission" date="2023-02" db="EMBL/GenBank/DDBJ databases">
        <authorList>
            <person name="Mo P."/>
        </authorList>
    </citation>
    <scope>NUCLEOTIDE SEQUENCE [LARGE SCALE GENOMIC DNA]</scope>
    <source>
        <strain evidence="2 3">HUAS 3</strain>
    </source>
</reference>
<dbReference type="Proteomes" id="UP001219605">
    <property type="component" value="Chromosome"/>
</dbReference>
<dbReference type="EMBL" id="CP118615">
    <property type="protein sequence ID" value="WDZ83578.1"/>
    <property type="molecule type" value="Genomic_DNA"/>
</dbReference>
<accession>A0ABY7ZL28</accession>
<evidence type="ECO:0000259" key="1">
    <source>
        <dbReference type="Pfam" id="PF08242"/>
    </source>
</evidence>
<keyword evidence="2" id="KW-0808">Transferase</keyword>
<feature type="domain" description="Methyltransferase type 12" evidence="1">
    <location>
        <begin position="59"/>
        <end position="156"/>
    </location>
</feature>
<sequence>MTTKVPKGHPAYAGSAPYNPAQLRFYDPVVLRFANRFLWRCPTDRIVDLYSRNVSGRHLELGPGTGYFLDRCQFPVPDPEITLVDLNSNPLAHTARRIARYRPRTLQADLLEPLDLPPGGFHSVGINYVLHCLPGRIETKAAVLGNLRPLLAPGAVVFGGTILGDGVRHTRLSRRMIELYNRIGAFTNLADDRDTLDRVLGERFTHHRIDVCGAVALFVARTD</sequence>
<dbReference type="RefSeq" id="WP_275030136.1">
    <property type="nucleotide sequence ID" value="NZ_CP118615.1"/>
</dbReference>
<organism evidence="2 3">
    <name type="scientific">Micromonospora cathayae</name>
    <dbReference type="NCBI Taxonomy" id="3028804"/>
    <lineage>
        <taxon>Bacteria</taxon>
        <taxon>Bacillati</taxon>
        <taxon>Actinomycetota</taxon>
        <taxon>Actinomycetes</taxon>
        <taxon>Micromonosporales</taxon>
        <taxon>Micromonosporaceae</taxon>
        <taxon>Micromonospora</taxon>
    </lineage>
</organism>
<dbReference type="SUPFAM" id="SSF53335">
    <property type="entry name" value="S-adenosyl-L-methionine-dependent methyltransferases"/>
    <property type="match status" value="1"/>
</dbReference>
<dbReference type="PIRSF" id="PIRSF011491">
    <property type="entry name" value="Mtase_YbcY_prd"/>
    <property type="match status" value="1"/>
</dbReference>
<evidence type="ECO:0000313" key="2">
    <source>
        <dbReference type="EMBL" id="WDZ83578.1"/>
    </source>
</evidence>
<dbReference type="InterPro" id="IPR016584">
    <property type="entry name" value="MeTrfase_VrtF"/>
</dbReference>
<proteinExistence type="predicted"/>
<keyword evidence="2" id="KW-0489">Methyltransferase</keyword>
<dbReference type="InterPro" id="IPR029063">
    <property type="entry name" value="SAM-dependent_MTases_sf"/>
</dbReference>
<keyword evidence="3" id="KW-1185">Reference proteome</keyword>
<protein>
    <submittedName>
        <fullName evidence="2">Class I SAM-dependent methyltransferase</fullName>
    </submittedName>
</protein>
<dbReference type="GO" id="GO:0008168">
    <property type="term" value="F:methyltransferase activity"/>
    <property type="evidence" value="ECO:0007669"/>
    <property type="project" value="UniProtKB-KW"/>
</dbReference>
<dbReference type="Pfam" id="PF08242">
    <property type="entry name" value="Methyltransf_12"/>
    <property type="match status" value="1"/>
</dbReference>
<gene>
    <name evidence="2" type="ORF">PVK37_24400</name>
</gene>
<dbReference type="GO" id="GO:0032259">
    <property type="term" value="P:methylation"/>
    <property type="evidence" value="ECO:0007669"/>
    <property type="project" value="UniProtKB-KW"/>
</dbReference>
<dbReference type="CDD" id="cd02440">
    <property type="entry name" value="AdoMet_MTases"/>
    <property type="match status" value="1"/>
</dbReference>
<evidence type="ECO:0000313" key="3">
    <source>
        <dbReference type="Proteomes" id="UP001219605"/>
    </source>
</evidence>
<dbReference type="InterPro" id="IPR013217">
    <property type="entry name" value="Methyltransf_12"/>
</dbReference>